<evidence type="ECO:0000313" key="2">
    <source>
        <dbReference type="EMBL" id="KAG0554598.1"/>
    </source>
</evidence>
<dbReference type="EMBL" id="CM026433">
    <property type="protein sequence ID" value="KAG0554598.1"/>
    <property type="molecule type" value="Genomic_DNA"/>
</dbReference>
<accession>A0A8T0G9Q4</accession>
<sequence length="116" mass="13887">MQREQENLQRAKAILERRKNERDRLNAYMHSVGNPHAKNPDHFKRMRRPNMEGMFGRPPWTDSLRNDYETLIKLREKEIAVATLRIENQKELPTKSMHSEVKGRNHTNGRDESYEM</sequence>
<organism evidence="2 3">
    <name type="scientific">Ceratodon purpureus</name>
    <name type="common">Fire moss</name>
    <name type="synonym">Dicranum purpureum</name>
    <dbReference type="NCBI Taxonomy" id="3225"/>
    <lineage>
        <taxon>Eukaryota</taxon>
        <taxon>Viridiplantae</taxon>
        <taxon>Streptophyta</taxon>
        <taxon>Embryophyta</taxon>
        <taxon>Bryophyta</taxon>
        <taxon>Bryophytina</taxon>
        <taxon>Bryopsida</taxon>
        <taxon>Dicranidae</taxon>
        <taxon>Pseudoditrichales</taxon>
        <taxon>Ditrichaceae</taxon>
        <taxon>Ceratodon</taxon>
    </lineage>
</organism>
<protein>
    <submittedName>
        <fullName evidence="2">Uncharacterized protein</fullName>
    </submittedName>
</protein>
<dbReference type="Proteomes" id="UP000822688">
    <property type="component" value="Chromosome 12"/>
</dbReference>
<feature type="region of interest" description="Disordered" evidence="1">
    <location>
        <begin position="29"/>
        <end position="60"/>
    </location>
</feature>
<feature type="region of interest" description="Disordered" evidence="1">
    <location>
        <begin position="90"/>
        <end position="116"/>
    </location>
</feature>
<comment type="caution">
    <text evidence="2">The sequence shown here is derived from an EMBL/GenBank/DDBJ whole genome shotgun (WGS) entry which is preliminary data.</text>
</comment>
<keyword evidence="3" id="KW-1185">Reference proteome</keyword>
<proteinExistence type="predicted"/>
<gene>
    <name evidence="2" type="ORF">KC19_12G103700</name>
</gene>
<reference evidence="2" key="1">
    <citation type="submission" date="2020-06" db="EMBL/GenBank/DDBJ databases">
        <title>WGS assembly of Ceratodon purpureus strain R40.</title>
        <authorList>
            <person name="Carey S.B."/>
            <person name="Jenkins J."/>
            <person name="Shu S."/>
            <person name="Lovell J.T."/>
            <person name="Sreedasyam A."/>
            <person name="Maumus F."/>
            <person name="Tiley G.P."/>
            <person name="Fernandez-Pozo N."/>
            <person name="Barry K."/>
            <person name="Chen C."/>
            <person name="Wang M."/>
            <person name="Lipzen A."/>
            <person name="Daum C."/>
            <person name="Saski C.A."/>
            <person name="Payton A.C."/>
            <person name="Mcbreen J.C."/>
            <person name="Conrad R.E."/>
            <person name="Kollar L.M."/>
            <person name="Olsson S."/>
            <person name="Huttunen S."/>
            <person name="Landis J.B."/>
            <person name="Wickett N.J."/>
            <person name="Johnson M.G."/>
            <person name="Rensing S.A."/>
            <person name="Grimwood J."/>
            <person name="Schmutz J."/>
            <person name="Mcdaniel S.F."/>
        </authorList>
    </citation>
    <scope>NUCLEOTIDE SEQUENCE</scope>
    <source>
        <strain evidence="2">R40</strain>
    </source>
</reference>
<dbReference type="AlphaFoldDB" id="A0A8T0G9Q4"/>
<evidence type="ECO:0000256" key="1">
    <source>
        <dbReference type="SAM" id="MobiDB-lite"/>
    </source>
</evidence>
<evidence type="ECO:0000313" key="3">
    <source>
        <dbReference type="Proteomes" id="UP000822688"/>
    </source>
</evidence>
<name>A0A8T0G9Q4_CERPU</name>